<dbReference type="InParanoid" id="F6SAH2"/>
<dbReference type="Proteomes" id="UP000002280">
    <property type="component" value="Chromosome 5"/>
</dbReference>
<evidence type="ECO:0000313" key="2">
    <source>
        <dbReference type="Proteomes" id="UP000002280"/>
    </source>
</evidence>
<dbReference type="GeneTree" id="ENSGT00390000013149"/>
<dbReference type="Ensembl" id="ENSMODT00000025195.4">
    <property type="protein sequence ID" value="ENSMODP00000024757.3"/>
    <property type="gene ID" value="ENSMODG00000019838.4"/>
</dbReference>
<reference evidence="1 2" key="1">
    <citation type="journal article" date="2007" name="Nature">
        <title>Genome of the marsupial Monodelphis domestica reveals innovation in non-coding sequences.</title>
        <authorList>
            <person name="Mikkelsen T.S."/>
            <person name="Wakefield M.J."/>
            <person name="Aken B."/>
            <person name="Amemiya C.T."/>
            <person name="Chang J.L."/>
            <person name="Duke S."/>
            <person name="Garber M."/>
            <person name="Gentles A.J."/>
            <person name="Goodstadt L."/>
            <person name="Heger A."/>
            <person name="Jurka J."/>
            <person name="Kamal M."/>
            <person name="Mauceli E."/>
            <person name="Searle S.M."/>
            <person name="Sharpe T."/>
            <person name="Baker M.L."/>
            <person name="Batzer M.A."/>
            <person name="Benos P.V."/>
            <person name="Belov K."/>
            <person name="Clamp M."/>
            <person name="Cook A."/>
            <person name="Cuff J."/>
            <person name="Das R."/>
            <person name="Davidow L."/>
            <person name="Deakin J.E."/>
            <person name="Fazzari M.J."/>
            <person name="Glass J.L."/>
            <person name="Grabherr M."/>
            <person name="Greally J.M."/>
            <person name="Gu W."/>
            <person name="Hore T.A."/>
            <person name="Huttley G.A."/>
            <person name="Kleber M."/>
            <person name="Jirtle R.L."/>
            <person name="Koina E."/>
            <person name="Lee J.T."/>
            <person name="Mahony S."/>
            <person name="Marra M.A."/>
            <person name="Miller R.D."/>
            <person name="Nicholls R.D."/>
            <person name="Oda M."/>
            <person name="Papenfuss A.T."/>
            <person name="Parra Z.E."/>
            <person name="Pollock D.D."/>
            <person name="Ray D.A."/>
            <person name="Schein J.E."/>
            <person name="Speed T.P."/>
            <person name="Thompson K."/>
            <person name="VandeBerg J.L."/>
            <person name="Wade C.M."/>
            <person name="Walker J.A."/>
            <person name="Waters P.D."/>
            <person name="Webber C."/>
            <person name="Weidman J.R."/>
            <person name="Xie X."/>
            <person name="Zody M.C."/>
            <person name="Baldwin J."/>
            <person name="Abdouelleil A."/>
            <person name="Abdulkadir J."/>
            <person name="Abebe A."/>
            <person name="Abera B."/>
            <person name="Abreu J."/>
            <person name="Acer S.C."/>
            <person name="Aftuck L."/>
            <person name="Alexander A."/>
            <person name="An P."/>
            <person name="Anderson E."/>
            <person name="Anderson S."/>
            <person name="Arachi H."/>
            <person name="Azer M."/>
            <person name="Bachantsang P."/>
            <person name="Barry A."/>
            <person name="Bayul T."/>
            <person name="Berlin A."/>
            <person name="Bessette D."/>
            <person name="Bloom T."/>
            <person name="Bloom T."/>
            <person name="Boguslavskiy L."/>
            <person name="Bonnet C."/>
            <person name="Boukhgalter B."/>
            <person name="Bourzgui I."/>
            <person name="Brown A."/>
            <person name="Cahill P."/>
            <person name="Channer S."/>
            <person name="Cheshatsang Y."/>
            <person name="Chuda L."/>
            <person name="Citroen M."/>
            <person name="Collymore A."/>
            <person name="Cooke P."/>
            <person name="Costello M."/>
            <person name="D'Aco K."/>
            <person name="Daza R."/>
            <person name="De Haan G."/>
            <person name="DeGray S."/>
            <person name="DeMaso C."/>
            <person name="Dhargay N."/>
            <person name="Dooley K."/>
            <person name="Dooley E."/>
            <person name="Doricent M."/>
            <person name="Dorje P."/>
            <person name="Dorjee K."/>
            <person name="Dupes A."/>
            <person name="Elong R."/>
            <person name="Falk J."/>
            <person name="Farina A."/>
            <person name="Faro S."/>
            <person name="Ferguson D."/>
            <person name="Fisher S."/>
            <person name="Foley C.D."/>
            <person name="Franke A."/>
            <person name="Friedrich D."/>
            <person name="Gadbois L."/>
            <person name="Gearin G."/>
            <person name="Gearin C.R."/>
            <person name="Giannoukos G."/>
            <person name="Goode T."/>
            <person name="Graham J."/>
            <person name="Grandbois E."/>
            <person name="Grewal S."/>
            <person name="Gyaltsen K."/>
            <person name="Hafez N."/>
            <person name="Hagos B."/>
            <person name="Hall J."/>
            <person name="Henson C."/>
            <person name="Hollinger A."/>
            <person name="Honan T."/>
            <person name="Huard M.D."/>
            <person name="Hughes L."/>
            <person name="Hurhula B."/>
            <person name="Husby M.E."/>
            <person name="Kamat A."/>
            <person name="Kanga B."/>
            <person name="Kashin S."/>
            <person name="Khazanovich D."/>
            <person name="Kisner P."/>
            <person name="Lance K."/>
            <person name="Lara M."/>
            <person name="Lee W."/>
            <person name="Lennon N."/>
            <person name="Letendre F."/>
            <person name="LeVine R."/>
            <person name="Lipovsky A."/>
            <person name="Liu X."/>
            <person name="Liu J."/>
            <person name="Liu S."/>
            <person name="Lokyitsang T."/>
            <person name="Lokyitsang Y."/>
            <person name="Lubonja R."/>
            <person name="Lui A."/>
            <person name="MacDonald P."/>
            <person name="Magnisalis V."/>
            <person name="Maru K."/>
            <person name="Matthews C."/>
            <person name="McCusker W."/>
            <person name="McDonough S."/>
            <person name="Mehta T."/>
            <person name="Meldrim J."/>
            <person name="Meneus L."/>
            <person name="Mihai O."/>
            <person name="Mihalev A."/>
            <person name="Mihova T."/>
            <person name="Mittelman R."/>
            <person name="Mlenga V."/>
            <person name="Montmayeur A."/>
            <person name="Mulrain L."/>
            <person name="Navidi A."/>
            <person name="Naylor J."/>
            <person name="Negash T."/>
            <person name="Nguyen T."/>
            <person name="Nguyen N."/>
            <person name="Nicol R."/>
            <person name="Norbu C."/>
            <person name="Norbu N."/>
            <person name="Novod N."/>
            <person name="O'Neill B."/>
            <person name="Osman S."/>
            <person name="Markiewicz E."/>
            <person name="Oyono O.L."/>
            <person name="Patti C."/>
            <person name="Phunkhang P."/>
            <person name="Pierre F."/>
            <person name="Priest M."/>
            <person name="Raghuraman S."/>
            <person name="Rege F."/>
            <person name="Reyes R."/>
            <person name="Rise C."/>
            <person name="Rogov P."/>
            <person name="Ross K."/>
            <person name="Ryan E."/>
            <person name="Settipalli S."/>
            <person name="Shea T."/>
            <person name="Sherpa N."/>
            <person name="Shi L."/>
            <person name="Shih D."/>
            <person name="Sparrow T."/>
            <person name="Spaulding J."/>
            <person name="Stalker J."/>
            <person name="Stange-Thomann N."/>
            <person name="Stavropoulos S."/>
            <person name="Stone C."/>
            <person name="Strader C."/>
            <person name="Tesfaye S."/>
            <person name="Thomson T."/>
            <person name="Thoulutsang Y."/>
            <person name="Thoulutsang D."/>
            <person name="Topham K."/>
            <person name="Topping I."/>
            <person name="Tsamla T."/>
            <person name="Vassiliev H."/>
            <person name="Vo A."/>
            <person name="Wangchuk T."/>
            <person name="Wangdi T."/>
            <person name="Weiand M."/>
            <person name="Wilkinson J."/>
            <person name="Wilson A."/>
            <person name="Yadav S."/>
            <person name="Young G."/>
            <person name="Yu Q."/>
            <person name="Zembek L."/>
            <person name="Zhong D."/>
            <person name="Zimmer A."/>
            <person name="Zwirko Z."/>
            <person name="Jaffe D.B."/>
            <person name="Alvarez P."/>
            <person name="Brockman W."/>
            <person name="Butler J."/>
            <person name="Chin C."/>
            <person name="Gnerre S."/>
            <person name="MacCallum I."/>
            <person name="Graves J.A."/>
            <person name="Ponting C.P."/>
            <person name="Breen M."/>
            <person name="Samollow P.B."/>
            <person name="Lander E.S."/>
            <person name="Lindblad-Toh K."/>
        </authorList>
    </citation>
    <scope>NUCLEOTIDE SEQUENCE [LARGE SCALE GENOMIC DNA]</scope>
</reference>
<dbReference type="eggNOG" id="ENOG502S1X7">
    <property type="taxonomic scope" value="Eukaryota"/>
</dbReference>
<keyword evidence="2" id="KW-1185">Reference proteome</keyword>
<dbReference type="GO" id="GO:0007340">
    <property type="term" value="P:acrosome reaction"/>
    <property type="evidence" value="ECO:0000318"/>
    <property type="project" value="GO_Central"/>
</dbReference>
<dbReference type="FunCoup" id="F6SAH2">
    <property type="interactions" value="58"/>
</dbReference>
<protein>
    <submittedName>
        <fullName evidence="1">Chromosome 5 C11orf74 homolog</fullName>
    </submittedName>
</protein>
<reference evidence="1" key="3">
    <citation type="submission" date="2025-09" db="UniProtKB">
        <authorList>
            <consortium name="Ensembl"/>
        </authorList>
    </citation>
    <scope>IDENTIFICATION</scope>
</reference>
<dbReference type="STRING" id="13616.ENSMODP00000024757"/>
<name>F6SAH2_MONDO</name>
<organism evidence="1 2">
    <name type="scientific">Monodelphis domestica</name>
    <name type="common">Gray short-tailed opossum</name>
    <dbReference type="NCBI Taxonomy" id="13616"/>
    <lineage>
        <taxon>Eukaryota</taxon>
        <taxon>Metazoa</taxon>
        <taxon>Chordata</taxon>
        <taxon>Craniata</taxon>
        <taxon>Vertebrata</taxon>
        <taxon>Euteleostomi</taxon>
        <taxon>Mammalia</taxon>
        <taxon>Metatheria</taxon>
        <taxon>Didelphimorphia</taxon>
        <taxon>Didelphidae</taxon>
        <taxon>Monodelphis</taxon>
    </lineage>
</organism>
<proteinExistence type="predicted"/>
<dbReference type="OMA" id="KFINCHE"/>
<dbReference type="Pfam" id="PF17722">
    <property type="entry name" value="IFTAP"/>
    <property type="match status" value="1"/>
</dbReference>
<dbReference type="HOGENOM" id="CLU_077972_0_0_1"/>
<accession>F6SAH2</accession>
<reference evidence="1" key="2">
    <citation type="submission" date="2025-08" db="UniProtKB">
        <authorList>
            <consortium name="Ensembl"/>
        </authorList>
    </citation>
    <scope>IDENTIFICATION</scope>
</reference>
<dbReference type="GO" id="GO:0120160">
    <property type="term" value="F:intraciliary transport particle A binding"/>
    <property type="evidence" value="ECO:0000318"/>
    <property type="project" value="GO_Central"/>
</dbReference>
<dbReference type="AlphaFoldDB" id="F6SAH2"/>
<dbReference type="GO" id="GO:0007283">
    <property type="term" value="P:spermatogenesis"/>
    <property type="evidence" value="ECO:0000318"/>
    <property type="project" value="GO_Central"/>
</dbReference>
<dbReference type="KEGG" id="mdo:103092088"/>
<dbReference type="Bgee" id="ENSMODG00000019838">
    <property type="expression patterns" value="Expressed in spermatocyte and 21 other cell types or tissues"/>
</dbReference>
<sequence length="252" mass="28761">MSLQLLELRIMDENQLIEQVLDQFIHRHEQTYEEFLNTFTYLSKDHKSSTDSSRDIFSTVLFPHDQPIRNEHLPVGPVAPQPEEEEVIPWASPFVCGLSQDHEPEIVIDEGQKVGISSQGDLHRAGKVKVDNFLDLEDFDRDEETGHKQSPELMLLPGEVEDEAHFSVSSYVPSFDQHSCPEPKTQPAEQPAYRHLKEVSGDEVQPFSLDEEFDYDTVTLTPKFSNAEMKTILEMSSRSRLNPGLEGKEPNI</sequence>
<dbReference type="InterPro" id="IPR040028">
    <property type="entry name" value="IFTAP"/>
</dbReference>
<dbReference type="PANTHER" id="PTHR35543:SF1">
    <property type="entry name" value="INTRAFLAGELLAR TRANSPORT-ASSOCIATED PROTEIN"/>
    <property type="match status" value="1"/>
</dbReference>
<dbReference type="PANTHER" id="PTHR35543">
    <property type="entry name" value="PROTEIN C11ORF74"/>
    <property type="match status" value="1"/>
</dbReference>
<dbReference type="GO" id="GO:0097731">
    <property type="term" value="C:9+0 non-motile cilium"/>
    <property type="evidence" value="ECO:0000318"/>
    <property type="project" value="GO_Central"/>
</dbReference>
<dbReference type="GO" id="GO:0005829">
    <property type="term" value="C:cytosol"/>
    <property type="evidence" value="ECO:0000318"/>
    <property type="project" value="GO_Central"/>
</dbReference>
<evidence type="ECO:0000313" key="1">
    <source>
        <dbReference type="Ensembl" id="ENSMODP00000024757.3"/>
    </source>
</evidence>